<keyword evidence="1" id="KW-0732">Signal</keyword>
<gene>
    <name evidence="3" type="ORF">B0H17DRAFT_1186763</name>
</gene>
<keyword evidence="4" id="KW-1185">Reference proteome</keyword>
<evidence type="ECO:0000313" key="3">
    <source>
        <dbReference type="EMBL" id="KAJ7648457.1"/>
    </source>
</evidence>
<organism evidence="3 4">
    <name type="scientific">Mycena rosella</name>
    <name type="common">Pink bonnet</name>
    <name type="synonym">Agaricus rosellus</name>
    <dbReference type="NCBI Taxonomy" id="1033263"/>
    <lineage>
        <taxon>Eukaryota</taxon>
        <taxon>Fungi</taxon>
        <taxon>Dikarya</taxon>
        <taxon>Basidiomycota</taxon>
        <taxon>Agaricomycotina</taxon>
        <taxon>Agaricomycetes</taxon>
        <taxon>Agaricomycetidae</taxon>
        <taxon>Agaricales</taxon>
        <taxon>Marasmiineae</taxon>
        <taxon>Mycenaceae</taxon>
        <taxon>Mycena</taxon>
    </lineage>
</organism>
<evidence type="ECO:0000256" key="1">
    <source>
        <dbReference type="SAM" id="SignalP"/>
    </source>
</evidence>
<dbReference type="InterPro" id="IPR055481">
    <property type="entry name" value="DUF7053"/>
</dbReference>
<dbReference type="AlphaFoldDB" id="A0AAD7CGU4"/>
<evidence type="ECO:0000259" key="2">
    <source>
        <dbReference type="Pfam" id="PF23155"/>
    </source>
</evidence>
<feature type="domain" description="DUF7053" evidence="2">
    <location>
        <begin position="39"/>
        <end position="171"/>
    </location>
</feature>
<name>A0AAD7CGU4_MYCRO</name>
<proteinExistence type="predicted"/>
<accession>A0AAD7CGU4</accession>
<comment type="caution">
    <text evidence="3">The sequence shown here is derived from an EMBL/GenBank/DDBJ whole genome shotgun (WGS) entry which is preliminary data.</text>
</comment>
<dbReference type="EMBL" id="JARKIE010000380">
    <property type="protein sequence ID" value="KAJ7648457.1"/>
    <property type="molecule type" value="Genomic_DNA"/>
</dbReference>
<reference evidence="3" key="1">
    <citation type="submission" date="2023-03" db="EMBL/GenBank/DDBJ databases">
        <title>Massive genome expansion in bonnet fungi (Mycena s.s.) driven by repeated elements and novel gene families across ecological guilds.</title>
        <authorList>
            <consortium name="Lawrence Berkeley National Laboratory"/>
            <person name="Harder C.B."/>
            <person name="Miyauchi S."/>
            <person name="Viragh M."/>
            <person name="Kuo A."/>
            <person name="Thoen E."/>
            <person name="Andreopoulos B."/>
            <person name="Lu D."/>
            <person name="Skrede I."/>
            <person name="Drula E."/>
            <person name="Henrissat B."/>
            <person name="Morin E."/>
            <person name="Kohler A."/>
            <person name="Barry K."/>
            <person name="LaButti K."/>
            <person name="Morin E."/>
            <person name="Salamov A."/>
            <person name="Lipzen A."/>
            <person name="Mereny Z."/>
            <person name="Hegedus B."/>
            <person name="Baldrian P."/>
            <person name="Stursova M."/>
            <person name="Weitz H."/>
            <person name="Taylor A."/>
            <person name="Grigoriev I.V."/>
            <person name="Nagy L.G."/>
            <person name="Martin F."/>
            <person name="Kauserud H."/>
        </authorList>
    </citation>
    <scope>NUCLEOTIDE SEQUENCE</scope>
    <source>
        <strain evidence="3">CBHHK067</strain>
    </source>
</reference>
<feature type="signal peptide" evidence="1">
    <location>
        <begin position="1"/>
        <end position="16"/>
    </location>
</feature>
<dbReference type="SUPFAM" id="SSF55961">
    <property type="entry name" value="Bet v1-like"/>
    <property type="match status" value="1"/>
</dbReference>
<dbReference type="Gene3D" id="3.30.530.20">
    <property type="match status" value="1"/>
</dbReference>
<dbReference type="InterPro" id="IPR023393">
    <property type="entry name" value="START-like_dom_sf"/>
</dbReference>
<protein>
    <recommendedName>
        <fullName evidence="2">DUF7053 domain-containing protein</fullName>
    </recommendedName>
</protein>
<evidence type="ECO:0000313" key="4">
    <source>
        <dbReference type="Proteomes" id="UP001221757"/>
    </source>
</evidence>
<dbReference type="Proteomes" id="UP001221757">
    <property type="component" value="Unassembled WGS sequence"/>
</dbReference>
<feature type="chain" id="PRO_5042228157" description="DUF7053 domain-containing protein" evidence="1">
    <location>
        <begin position="17"/>
        <end position="187"/>
    </location>
</feature>
<dbReference type="Pfam" id="PF23155">
    <property type="entry name" value="DUF7053"/>
    <property type="match status" value="1"/>
</dbReference>
<sequence length="187" mass="19725">MRFQFAFVALAISASALPVTRGIFDKTSIITSTKHINAPVEDVIATLHDFQKMINLNPLVTSSVPDPTDPNTISVTDKLPLFLGLSVPTTYTAKFEAVADGMNTNNTASAGVLLHNEWRAVANASGGTDLTETDTLTLTKRQANFLLSPIVTSELQTSHNQLMNTLASQLETAAAAAAPAATATVQG</sequence>